<feature type="compositionally biased region" description="Basic and acidic residues" evidence="1">
    <location>
        <begin position="642"/>
        <end position="652"/>
    </location>
</feature>
<feature type="domain" description="CAP-Gly" evidence="3">
    <location>
        <begin position="1743"/>
        <end position="1795"/>
    </location>
</feature>
<feature type="compositionally biased region" description="Pro residues" evidence="1">
    <location>
        <begin position="1522"/>
        <end position="1531"/>
    </location>
</feature>
<feature type="compositionally biased region" description="Low complexity" evidence="1">
    <location>
        <begin position="973"/>
        <end position="987"/>
    </location>
</feature>
<feature type="compositionally biased region" description="Low complexity" evidence="1">
    <location>
        <begin position="1023"/>
        <end position="1048"/>
    </location>
</feature>
<dbReference type="PANTHER" id="PTHR22427:SF7">
    <property type="entry name" value="GH15728P"/>
    <property type="match status" value="1"/>
</dbReference>
<reference evidence="4" key="1">
    <citation type="journal article" date="2023" name="BMC Genomics">
        <title>Chromosome-level genome assemblies of Cutaneotrichosporon spp. (Trichosporonales, Basidiomycota) reveal imbalanced evolution between nucleotide sequences and chromosome synteny.</title>
        <authorList>
            <person name="Kobayashi Y."/>
            <person name="Kayamori A."/>
            <person name="Aoki K."/>
            <person name="Shiwa Y."/>
            <person name="Matsutani M."/>
            <person name="Fujita N."/>
            <person name="Sugita T."/>
            <person name="Iwasaki W."/>
            <person name="Tanaka N."/>
            <person name="Takashima M."/>
        </authorList>
    </citation>
    <scope>NUCLEOTIDE SEQUENCE</scope>
    <source>
        <strain evidence="4">HIS016</strain>
    </source>
</reference>
<dbReference type="CDD" id="cd18186">
    <property type="entry name" value="BTB_POZ_ZBTB_KLHL-like"/>
    <property type="match status" value="1"/>
</dbReference>
<feature type="compositionally biased region" description="Low complexity" evidence="1">
    <location>
        <begin position="672"/>
        <end position="688"/>
    </location>
</feature>
<evidence type="ECO:0000313" key="4">
    <source>
        <dbReference type="EMBL" id="GMK59811.1"/>
    </source>
</evidence>
<feature type="region of interest" description="Disordered" evidence="1">
    <location>
        <begin position="1"/>
        <end position="31"/>
    </location>
</feature>
<dbReference type="InterPro" id="IPR000210">
    <property type="entry name" value="BTB/POZ_dom"/>
</dbReference>
<evidence type="ECO:0000313" key="5">
    <source>
        <dbReference type="Proteomes" id="UP001222932"/>
    </source>
</evidence>
<dbReference type="InterPro" id="IPR036859">
    <property type="entry name" value="CAP-Gly_dom_sf"/>
</dbReference>
<dbReference type="Proteomes" id="UP001222932">
    <property type="component" value="Unassembled WGS sequence"/>
</dbReference>
<dbReference type="PANTHER" id="PTHR22427">
    <property type="entry name" value="GH15728P"/>
    <property type="match status" value="1"/>
</dbReference>
<feature type="region of interest" description="Disordered" evidence="1">
    <location>
        <begin position="623"/>
        <end position="1307"/>
    </location>
</feature>
<dbReference type="PROSITE" id="PS50097">
    <property type="entry name" value="BTB"/>
    <property type="match status" value="1"/>
</dbReference>
<dbReference type="Gene3D" id="3.30.710.10">
    <property type="entry name" value="Potassium Channel Kv1.1, Chain A"/>
    <property type="match status" value="1"/>
</dbReference>
<feature type="compositionally biased region" description="Polar residues" evidence="1">
    <location>
        <begin position="1049"/>
        <end position="1073"/>
    </location>
</feature>
<feature type="compositionally biased region" description="Pro residues" evidence="1">
    <location>
        <begin position="1693"/>
        <end position="1703"/>
    </location>
</feature>
<evidence type="ECO:0008006" key="6">
    <source>
        <dbReference type="Google" id="ProtNLM"/>
    </source>
</evidence>
<feature type="compositionally biased region" description="Polar residues" evidence="1">
    <location>
        <begin position="1472"/>
        <end position="1494"/>
    </location>
</feature>
<dbReference type="SMART" id="SM00225">
    <property type="entry name" value="BTB"/>
    <property type="match status" value="1"/>
</dbReference>
<feature type="compositionally biased region" description="Polar residues" evidence="1">
    <location>
        <begin position="1393"/>
        <end position="1407"/>
    </location>
</feature>
<gene>
    <name evidence="4" type="ORF">CspeluHIS016_0900280</name>
</gene>
<comment type="caution">
    <text evidence="4">The sequence shown here is derived from an EMBL/GenBank/DDBJ whole genome shotgun (WGS) entry which is preliminary data.</text>
</comment>
<sequence length="1854" mass="196223">MTRSQVGTPTPTPAPASAPAPTPTTPNPFPTVDERVQQSVVLWARDLRTLFDDSQERFSDVSWETEGGDRVWAHKAVVYVRAPKAFKDRYFITGAKSITLARSPTSLSGPSPTPYLLSASSARGSPSPNPWRGASSSLSLDTAVSDGTLRAPTVSIAGSSADSVLRLRHEDAPELFRAQLEWLYTGEGFGDVVEWISGERDGASNASLRDSLGRRGDASERRDKLGQDLTYMWTSKLYCDVRIHLTSPDGEGYDSDSSGASDDSLAATVIFTAHRFMLVSRSPYFASLLLNEDFRPSTADVHLPTPPFTPAALHFCLGWMYAGHLDFSNRSYDLLTAFQIYRAAEYLQLDCLVEEIESRIVHEFCHGLDYNRCHCRRCLSRVPRVWRFAGGSDVGALELQRRARRFILRGWGETWAREIGMADKAERDDLVRDVVSSMTPSSVLGAFRGVAHIRRRISHFTHTRGADTTGWIDAIGEMIEPIQERARELLFASFPQVCESKELWTLFSGKGFADEVLDKFWSEVVDMTARSPTFIIAPTVYETIVTAVLRKADPKTLESVLPTRSSHRHKVEMARDAVLKQIKKRWVSIQNEGGFLTLKGRILHDIASAIEVPAKELAAAPQVPFPRARDSGFPRTTSRAHGLGDRVRRDSTRTAVQSDAATERNGLRRLRLSSSASVSSTTSTSRAPAPAPQRPAPTGPQARSPTAAGKTPVVSVGSKRGLRSGQSSPTPTRQGQVMSGPPRPLLTSVGRVTRPGPSSTPTSPAISCALSPTVRAESPAQFRLPSSSKTPLSPSHSRNPSSSSTSQPPTPTSATQSVRTQRSTTSVRSAAAASVRSTTSRATAASTSKARMPAASSSSPAVKPNGIKAVRGESSTPKPTSTVRARAVSTAEPKSSRVSEAGKTTRPTASSSRLSDVVPARQRTLSTTSKAPDVMARRRTISTAGAEVSKPTSSPATRTRELSATGPSETKPTAARTRTVSTATPATRTRELSATGPPETKPTAARTRTVSTAGRAPEPKPAPSTRVRTLSTTTTGTGPRAAAPTASRQRTLSTASTRSRAPSMSSLTPSVDTVASRASLMSVGSAAAKPRASTGSLRTASSLSKAPPAGKVGIKPAAAAKTTPVTRPAPSAASKAGPSTAKTTSIASAKAASTAAAKAASTSSTFASTASARTPTAGPSKPPALRTSASAKSLTSRSSLGARAPPVPRTPTTSTKTVTQSASSSRLTTTPRSRATSLNTLATPPARPRTSSSHTPWKRATPLPPAVAGVAGQRVPRQRPSLRSLSGSTEGPPEAVTPRVSDATEPILVLDEDAELRLERERDADKVSPVPLVPELLRKRSTADVVVEISVPEEDEEEGLAVVPQAVEEAPSDSGSVCGHGAYDEASSRESTSESNRASTYAGSNRSSYEESIASAAPSVVSRRESVASKWSTSEHSASGHSVNGHDESVNGSVELLVDQPGDVSANEVKAATSTAEGTTPPASDHSPSPNGTPTPRERSRDTEPPFALSRDSEREAKTPTPASPFPPTGPRAPIASSASQASQASDPSHASLGSQTSSLSSVASVVPTPALSLSHPSSLAPSPALRSPVSADQLRPVAEQLRSPASTDQLRPGQLRSPPVLRSPLPIPALRTGPASPPSPPRYLSATRSPRSSYSSPMNVISRVASESGSLRSLNSGWHPAHAFDPPKKAAPLPPPRPPRPPEPLDDDCEPYTGPGVPLHIGIPAIVTHGRRRFRANVKYLGTLHARSGAWVGLEIEDRELGADTLPSGAVDGIRYFHFTPPPEAPGDKGERMRRIAIIADELRRPSHSVHPGSNQLGLRSASPFVGGPEGGPERPRALFVRPSEVLFVMGSD</sequence>
<feature type="compositionally biased region" description="Polar residues" evidence="1">
    <location>
        <begin position="873"/>
        <end position="883"/>
    </location>
</feature>
<feature type="compositionally biased region" description="Polar residues" evidence="1">
    <location>
        <begin position="1093"/>
        <end position="1104"/>
    </location>
</feature>
<feature type="compositionally biased region" description="Polar residues" evidence="1">
    <location>
        <begin position="1429"/>
        <end position="1442"/>
    </location>
</feature>
<evidence type="ECO:0000256" key="1">
    <source>
        <dbReference type="SAM" id="MobiDB-lite"/>
    </source>
</evidence>
<dbReference type="InterPro" id="IPR011333">
    <property type="entry name" value="SKP1/BTB/POZ_sf"/>
</dbReference>
<feature type="compositionally biased region" description="Polar residues" evidence="1">
    <location>
        <begin position="905"/>
        <end position="914"/>
    </location>
</feature>
<dbReference type="EMBL" id="BTCM01000009">
    <property type="protein sequence ID" value="GMK59811.1"/>
    <property type="molecule type" value="Genomic_DNA"/>
</dbReference>
<dbReference type="SUPFAM" id="SSF74924">
    <property type="entry name" value="Cap-Gly domain"/>
    <property type="match status" value="1"/>
</dbReference>
<feature type="compositionally biased region" description="Low complexity" evidence="1">
    <location>
        <begin position="1649"/>
        <end position="1658"/>
    </location>
</feature>
<name>A0AAD3YE49_9TREE</name>
<feature type="compositionally biased region" description="Basic and acidic residues" evidence="1">
    <location>
        <begin position="1382"/>
        <end position="1392"/>
    </location>
</feature>
<feature type="compositionally biased region" description="Polar residues" evidence="1">
    <location>
        <begin position="724"/>
        <end position="737"/>
    </location>
</feature>
<feature type="compositionally biased region" description="Low complexity" evidence="1">
    <location>
        <begin position="1616"/>
        <end position="1625"/>
    </location>
</feature>
<dbReference type="PROSITE" id="PS50245">
    <property type="entry name" value="CAP_GLY_2"/>
    <property type="match status" value="1"/>
</dbReference>
<feature type="compositionally biased region" description="Low complexity" evidence="1">
    <location>
        <begin position="1532"/>
        <end position="1592"/>
    </location>
</feature>
<feature type="region of interest" description="Disordered" evidence="1">
    <location>
        <begin position="102"/>
        <end position="137"/>
    </location>
</feature>
<protein>
    <recommendedName>
        <fullName evidence="6">BTB domain-containing protein</fullName>
    </recommendedName>
</protein>
<feature type="compositionally biased region" description="Low complexity" evidence="1">
    <location>
        <begin position="103"/>
        <end position="118"/>
    </location>
</feature>
<feature type="compositionally biased region" description="Low complexity" evidence="1">
    <location>
        <begin position="1184"/>
        <end position="1238"/>
    </location>
</feature>
<feature type="compositionally biased region" description="Low complexity" evidence="1">
    <location>
        <begin position="753"/>
        <end position="764"/>
    </location>
</feature>
<feature type="compositionally biased region" description="Low complexity" evidence="1">
    <location>
        <begin position="785"/>
        <end position="861"/>
    </location>
</feature>
<keyword evidence="5" id="KW-1185">Reference proteome</keyword>
<dbReference type="Gene3D" id="2.30.30.190">
    <property type="entry name" value="CAP Gly-rich-like domain"/>
    <property type="match status" value="1"/>
</dbReference>
<evidence type="ECO:0000259" key="3">
    <source>
        <dbReference type="PROSITE" id="PS50245"/>
    </source>
</evidence>
<accession>A0AAD3YE49</accession>
<dbReference type="SUPFAM" id="SSF54695">
    <property type="entry name" value="POZ domain"/>
    <property type="match status" value="1"/>
</dbReference>
<feature type="compositionally biased region" description="Pro residues" evidence="1">
    <location>
        <begin position="689"/>
        <end position="698"/>
    </location>
</feature>
<feature type="compositionally biased region" description="Pro residues" evidence="1">
    <location>
        <begin position="10"/>
        <end position="29"/>
    </location>
</feature>
<organism evidence="4 5">
    <name type="scientific">Cutaneotrichosporon spelunceum</name>
    <dbReference type="NCBI Taxonomy" id="1672016"/>
    <lineage>
        <taxon>Eukaryota</taxon>
        <taxon>Fungi</taxon>
        <taxon>Dikarya</taxon>
        <taxon>Basidiomycota</taxon>
        <taxon>Agaricomycotina</taxon>
        <taxon>Tremellomycetes</taxon>
        <taxon>Trichosporonales</taxon>
        <taxon>Trichosporonaceae</taxon>
        <taxon>Cutaneotrichosporon</taxon>
    </lineage>
</organism>
<feature type="domain" description="BTB" evidence="2">
    <location>
        <begin position="239"/>
        <end position="329"/>
    </location>
</feature>
<feature type="compositionally biased region" description="Low complexity" evidence="1">
    <location>
        <begin position="1116"/>
        <end position="1177"/>
    </location>
</feature>
<dbReference type="Pfam" id="PF00651">
    <property type="entry name" value="BTB"/>
    <property type="match status" value="1"/>
</dbReference>
<proteinExistence type="predicted"/>
<feature type="region of interest" description="Disordered" evidence="1">
    <location>
        <begin position="1350"/>
        <end position="1659"/>
    </location>
</feature>
<feature type="region of interest" description="Disordered" evidence="1">
    <location>
        <begin position="1677"/>
        <end position="1707"/>
    </location>
</feature>
<evidence type="ECO:0000259" key="2">
    <source>
        <dbReference type="PROSITE" id="PS50097"/>
    </source>
</evidence>
<dbReference type="InterPro" id="IPR000938">
    <property type="entry name" value="CAP-Gly_domain"/>
</dbReference>
<reference evidence="4" key="2">
    <citation type="submission" date="2023-06" db="EMBL/GenBank/DDBJ databases">
        <authorList>
            <person name="Kobayashi Y."/>
            <person name="Kayamori A."/>
            <person name="Aoki K."/>
            <person name="Shiwa Y."/>
            <person name="Fujita N."/>
            <person name="Sugita T."/>
            <person name="Iwasaki W."/>
            <person name="Tanaka N."/>
            <person name="Takashima M."/>
        </authorList>
    </citation>
    <scope>NUCLEOTIDE SEQUENCE</scope>
    <source>
        <strain evidence="4">HIS016</strain>
    </source>
</reference>